<sequence length="433" mass="49069">METNDKGLLTVQTQTHDKTSTDSKFQYDQDSKQSKQVYLLPRDVSREARIISIKDPTGSDNTRYLVCPTKGIFEFKKIAAPLSTPQSWLMCPASNERSEKITDDLEEFVEGYITKNALLFIATLVDPLFIILPTLMPAPTKVLSEPVKRLFLSSDEYLDRLISRSPQLECFMEMGSIKTKLEQRIVSVCDMVEAGDEKMYRLNDDKLISELINKAKRMVSGGLPESFEEKFIKRLLEAPVMSKKREFNSDLVQESNITDATISIPTSTQTQTTPLSENIGDDQYAQGSISVKNSIPEKISADEKHNSSPDAVKYLLRIRTCLFFINSNYISTQAGEKIKSLINENKFIDFAPLDAHLAQLVKLRQDALSSRSMSDFSRKRSIIDDEGSMDRAHKKQKEQDDKKRLAKASRGVKALKKVNVSGMKKMNEFFTKK</sequence>
<feature type="region of interest" description="Disordered" evidence="6">
    <location>
        <begin position="1"/>
        <end position="29"/>
    </location>
</feature>
<evidence type="ECO:0000313" key="10">
    <source>
        <dbReference type="Proteomes" id="UP000275772"/>
    </source>
</evidence>
<dbReference type="GO" id="GO:0006401">
    <property type="term" value="P:RNA catabolic process"/>
    <property type="evidence" value="ECO:0007669"/>
    <property type="project" value="TreeGrafter"/>
</dbReference>
<keyword evidence="3" id="KW-0539">Nucleus</keyword>
<dbReference type="VEuPathDB" id="FungiDB:BLGHR1_10436"/>
<name>A0A383UK66_BLUHO</name>
<evidence type="ECO:0000256" key="5">
    <source>
        <dbReference type="ARBA" id="ARBA00033464"/>
    </source>
</evidence>
<evidence type="ECO:0000256" key="3">
    <source>
        <dbReference type="ARBA" id="ARBA00023242"/>
    </source>
</evidence>
<gene>
    <name evidence="9" type="ORF">BLGHR1_10436</name>
</gene>
<protein>
    <recommendedName>
        <fullName evidence="2">Ribonuclease H2 subunit B</fullName>
    </recommendedName>
    <alternativeName>
        <fullName evidence="5">Ribonuclease HI subunit B</fullName>
    </alternativeName>
</protein>
<dbReference type="CDD" id="cd09270">
    <property type="entry name" value="RNase_H2-B"/>
    <property type="match status" value="1"/>
</dbReference>
<accession>A0A383UK66</accession>
<proteinExistence type="predicted"/>
<evidence type="ECO:0000256" key="6">
    <source>
        <dbReference type="SAM" id="MobiDB-lite"/>
    </source>
</evidence>
<feature type="compositionally biased region" description="Basic and acidic residues" evidence="6">
    <location>
        <begin position="384"/>
        <end position="403"/>
    </location>
</feature>
<dbReference type="PANTHER" id="PTHR13383">
    <property type="entry name" value="RIBONUCLEASE H2 SUBUNIT B"/>
    <property type="match status" value="1"/>
</dbReference>
<dbReference type="InterPro" id="IPR019024">
    <property type="entry name" value="RNase_H2_suB_wHTH"/>
</dbReference>
<dbReference type="Pfam" id="PF09468">
    <property type="entry name" value="RNase_H2-Ydr279"/>
    <property type="match status" value="1"/>
</dbReference>
<evidence type="ECO:0000256" key="2">
    <source>
        <dbReference type="ARBA" id="ARBA00019062"/>
    </source>
</evidence>
<evidence type="ECO:0000313" key="9">
    <source>
        <dbReference type="EMBL" id="SZE99706.1"/>
    </source>
</evidence>
<reference evidence="9 10" key="1">
    <citation type="submission" date="2017-11" db="EMBL/GenBank/DDBJ databases">
        <authorList>
            <person name="Kracher B."/>
        </authorList>
    </citation>
    <scope>NUCLEOTIDE SEQUENCE [LARGE SCALE GENOMIC DNA]</scope>
    <source>
        <strain evidence="9 10">RACE1</strain>
    </source>
</reference>
<evidence type="ECO:0000256" key="1">
    <source>
        <dbReference type="ARBA" id="ARBA00004123"/>
    </source>
</evidence>
<organism evidence="9 10">
    <name type="scientific">Blumeria hordei</name>
    <name type="common">Barley powdery mildew</name>
    <name type="synonym">Blumeria graminis f. sp. hordei</name>
    <dbReference type="NCBI Taxonomy" id="2867405"/>
    <lineage>
        <taxon>Eukaryota</taxon>
        <taxon>Fungi</taxon>
        <taxon>Dikarya</taxon>
        <taxon>Ascomycota</taxon>
        <taxon>Pezizomycotina</taxon>
        <taxon>Leotiomycetes</taxon>
        <taxon>Erysiphales</taxon>
        <taxon>Erysiphaceae</taxon>
        <taxon>Blumeria</taxon>
    </lineage>
</organism>
<dbReference type="GO" id="GO:0032299">
    <property type="term" value="C:ribonuclease H2 complex"/>
    <property type="evidence" value="ECO:0007669"/>
    <property type="project" value="InterPro"/>
</dbReference>
<feature type="region of interest" description="Disordered" evidence="6">
    <location>
        <begin position="384"/>
        <end position="410"/>
    </location>
</feature>
<dbReference type="InterPro" id="IPR041195">
    <property type="entry name" value="Rnh202_N"/>
</dbReference>
<comment type="function">
    <text evidence="4">Non catalytic subunit of RNase H2, an endonuclease that specifically degrades the RNA of RNA:DNA hybrids. Participates in DNA replication, possibly by mediating the removal of lagging-strand Okazaki fragment RNA primers during DNA replication. Mediates the excision of single ribonucleotides from DNA:RNA duplexes.</text>
</comment>
<dbReference type="Gene3D" id="1.10.20.120">
    <property type="match status" value="1"/>
</dbReference>
<dbReference type="GO" id="GO:0005654">
    <property type="term" value="C:nucleoplasm"/>
    <property type="evidence" value="ECO:0007669"/>
    <property type="project" value="TreeGrafter"/>
</dbReference>
<comment type="subcellular location">
    <subcellularLocation>
        <location evidence="1">Nucleus</location>
    </subcellularLocation>
</comment>
<feature type="domain" description="Rnh202 triple barrel" evidence="8">
    <location>
        <begin position="39"/>
        <end position="126"/>
    </location>
</feature>
<dbReference type="Proteomes" id="UP000275772">
    <property type="component" value="Unassembled WGS sequence"/>
</dbReference>
<feature type="compositionally biased region" description="Basic and acidic residues" evidence="6">
    <location>
        <begin position="15"/>
        <end position="29"/>
    </location>
</feature>
<evidence type="ECO:0000256" key="4">
    <source>
        <dbReference type="ARBA" id="ARBA00024778"/>
    </source>
</evidence>
<dbReference type="Pfam" id="PF17745">
    <property type="entry name" value="Ydr279_N"/>
    <property type="match status" value="1"/>
</dbReference>
<dbReference type="InterPro" id="IPR040456">
    <property type="entry name" value="RNase_H2_suB"/>
</dbReference>
<dbReference type="EMBL" id="UNSH01000002">
    <property type="protein sequence ID" value="SZE99706.1"/>
    <property type="molecule type" value="Genomic_DNA"/>
</dbReference>
<evidence type="ECO:0000259" key="8">
    <source>
        <dbReference type="Pfam" id="PF17745"/>
    </source>
</evidence>
<dbReference type="PANTHER" id="PTHR13383:SF11">
    <property type="entry name" value="RIBONUCLEASE H2 SUBUNIT B"/>
    <property type="match status" value="1"/>
</dbReference>
<dbReference type="AlphaFoldDB" id="A0A383UK66"/>
<feature type="domain" description="Ribonuclease H2 subunit B wHTH" evidence="7">
    <location>
        <begin position="129"/>
        <end position="339"/>
    </location>
</feature>
<evidence type="ECO:0000259" key="7">
    <source>
        <dbReference type="Pfam" id="PF09468"/>
    </source>
</evidence>